<dbReference type="InterPro" id="IPR047187">
    <property type="entry name" value="SF1_C_Upf1"/>
</dbReference>
<sequence length="1206" mass="135758">MDVHNTFGESHVYVLEVGKDEDSYPSRGYDHQWTFRREFHVSPFNDRSGFYKISVKRPTHSPSQIADRYEVPRPSVRVHLYTASADNTIGQLKLTALLRPSKSTPLTTSSLLWAILKAPSALLLTMPRILYVAWILHYKKRLDVYLRPEPLPASHAKPTPGGVKWLEETLLERFARQRVVSFLQKRAVQIGMKIVLAPADPIMPRTIFAPDRISSSAELTISYLSPRFFTILFLAPSAEHVLLLGSDTEHLFDASSRESFLRVFSRIGDKTSGGCWLQDLRASGISEQITIPIAPNHFLDDNEACLSGIIILIHRFLDGLEKWVFTITRARIVKGQEPWKQWERASNTAFTEWHAFACPPGLTGTQMNNEHFNQYSPFPQYFHVHPTPPMAQNQYNSYLGPPTATFPNTHAPPQTYPHYQHGAMLNQPVPPYPMTPIGTSQWYQVSQGIGGKVPAPQENSTSTYLMPPPGLATPVNVATASTAADDAAPYVDTMKIHDFWMGRLAPLPGYRSRQILLPKTDRKQTAPTSPQSQKSANQAENGAESFVPQYLWNIQKQLHPLKPLPAVHPFPSLSWIQSFLPTQMIEVASDSTDLSLLSAPPIFEQEILPPLSPHTYYSHWSAILRHELDAITNEKEEIIIWKIAAKVVSWKDSEFELSVPGIRENYPYLEIGDLVHLREVHELGRGRRGALEGRVSALRKREGYVHITSPPMKEHVQAFTPITSERVKVEDGFVAFSTGDVIPFTFNISFMTNARPMCSMERAVSTVAGFMNDKTTGVNVGRQWLFPEVDDFDRVLPVPLTNDQISEEQWADPGLNAEQRVAVSAVALYQSPTPHLISGPPGTGKTRTVVESVLQIFRTQPEACILLCAPSNPATDTLALRLQKHLLQREMLRLNDPNRTFAEVPDILRPYCFVENDKFSIPPWKELMRYRVIVCSCLDAGILARAHCTNAKLMALEEDIASSLHPHRTRNYVAQPHWTHLLIDEAAQGSEPELLIPISVVLPPVYEPKTESTRFMPQLTLCGDINQLGPHVVSEQARTAEFEVSLLERLFERPLYKQRSASELNYRSHPVILMPPSAIFYNDTLQPYAVNGVIPWKGLANPALPLKFIGTDAQEKSTDERASWFNPGQIDIVVDVIKSLLSDPRASNPPLRPEQIGVMAPWRKQVWTLRKRLRNEGLAAVDVGTVEVNMRCYFMVGDSIAYELLV</sequence>
<proteinExistence type="predicted"/>
<gene>
    <name evidence="5" type="ORF">D9613_003818</name>
</gene>
<evidence type="ECO:0000259" key="4">
    <source>
        <dbReference type="Pfam" id="PF13087"/>
    </source>
</evidence>
<dbReference type="Gene3D" id="3.40.50.300">
    <property type="entry name" value="P-loop containing nucleotide triphosphate hydrolases"/>
    <property type="match status" value="2"/>
</dbReference>
<accession>A0A8H4VKR5</accession>
<dbReference type="InterPro" id="IPR041677">
    <property type="entry name" value="DNA2/NAM7_AAA_11"/>
</dbReference>
<dbReference type="InterPro" id="IPR045055">
    <property type="entry name" value="DNA2/NAM7-like"/>
</dbReference>
<evidence type="ECO:0000313" key="5">
    <source>
        <dbReference type="EMBL" id="KAF4611459.1"/>
    </source>
</evidence>
<comment type="caution">
    <text evidence="5">The sequence shown here is derived from an EMBL/GenBank/DDBJ whole genome shotgun (WGS) entry which is preliminary data.</text>
</comment>
<dbReference type="PANTHER" id="PTHR10887">
    <property type="entry name" value="DNA2/NAM7 HELICASE FAMILY"/>
    <property type="match status" value="1"/>
</dbReference>
<dbReference type="GO" id="GO:0005829">
    <property type="term" value="C:cytosol"/>
    <property type="evidence" value="ECO:0007669"/>
    <property type="project" value="TreeGrafter"/>
</dbReference>
<dbReference type="CDD" id="cd18038">
    <property type="entry name" value="DEXXQc_Helz-like"/>
    <property type="match status" value="1"/>
</dbReference>
<feature type="domain" description="DNA2/NAM7 helicase helicase" evidence="3">
    <location>
        <begin position="815"/>
        <end position="896"/>
    </location>
</feature>
<evidence type="ECO:0008006" key="7">
    <source>
        <dbReference type="Google" id="ProtNLM"/>
    </source>
</evidence>
<dbReference type="InterPro" id="IPR027417">
    <property type="entry name" value="P-loop_NTPase"/>
</dbReference>
<dbReference type="Proteomes" id="UP000521872">
    <property type="component" value="Unassembled WGS sequence"/>
</dbReference>
<protein>
    <recommendedName>
        <fullName evidence="7">RNA helicase</fullName>
    </recommendedName>
</protein>
<feature type="compositionally biased region" description="Polar residues" evidence="2">
    <location>
        <begin position="525"/>
        <end position="540"/>
    </location>
</feature>
<feature type="region of interest" description="Disordered" evidence="2">
    <location>
        <begin position="521"/>
        <end position="540"/>
    </location>
</feature>
<dbReference type="EMBL" id="JAACJL010000057">
    <property type="protein sequence ID" value="KAF4611459.1"/>
    <property type="molecule type" value="Genomic_DNA"/>
</dbReference>
<dbReference type="AlphaFoldDB" id="A0A8H4VKR5"/>
<dbReference type="Pfam" id="PF07103">
    <property type="entry name" value="DUF1365"/>
    <property type="match status" value="1"/>
</dbReference>
<reference evidence="5 6" key="1">
    <citation type="submission" date="2019-12" db="EMBL/GenBank/DDBJ databases">
        <authorList>
            <person name="Floudas D."/>
            <person name="Bentzer J."/>
            <person name="Ahren D."/>
            <person name="Johansson T."/>
            <person name="Persson P."/>
            <person name="Tunlid A."/>
        </authorList>
    </citation>
    <scope>NUCLEOTIDE SEQUENCE [LARGE SCALE GENOMIC DNA]</scope>
    <source>
        <strain evidence="5 6">CBS 102.39</strain>
    </source>
</reference>
<dbReference type="Pfam" id="PF13087">
    <property type="entry name" value="AAA_12"/>
    <property type="match status" value="1"/>
</dbReference>
<name>A0A8H4VKR5_9AGAR</name>
<dbReference type="InterPro" id="IPR041679">
    <property type="entry name" value="DNA2/NAM7-like_C"/>
</dbReference>
<dbReference type="SUPFAM" id="SSF52540">
    <property type="entry name" value="P-loop containing nucleoside triphosphate hydrolases"/>
    <property type="match status" value="1"/>
</dbReference>
<dbReference type="InterPro" id="IPR026122">
    <property type="entry name" value="MOV-10/SDE3_DEXXQ/H-box"/>
</dbReference>
<dbReference type="GO" id="GO:0003723">
    <property type="term" value="F:RNA binding"/>
    <property type="evidence" value="ECO:0007669"/>
    <property type="project" value="InterPro"/>
</dbReference>
<keyword evidence="6" id="KW-1185">Reference proteome</keyword>
<organism evidence="5 6">
    <name type="scientific">Agrocybe pediades</name>
    <dbReference type="NCBI Taxonomy" id="84607"/>
    <lineage>
        <taxon>Eukaryota</taxon>
        <taxon>Fungi</taxon>
        <taxon>Dikarya</taxon>
        <taxon>Basidiomycota</taxon>
        <taxon>Agaricomycotina</taxon>
        <taxon>Agaricomycetes</taxon>
        <taxon>Agaricomycetidae</taxon>
        <taxon>Agaricales</taxon>
        <taxon>Agaricineae</taxon>
        <taxon>Strophariaceae</taxon>
        <taxon>Agrocybe</taxon>
    </lineage>
</organism>
<evidence type="ECO:0000256" key="2">
    <source>
        <dbReference type="SAM" id="MobiDB-lite"/>
    </source>
</evidence>
<dbReference type="InterPro" id="IPR010775">
    <property type="entry name" value="DUF1365"/>
</dbReference>
<evidence type="ECO:0000259" key="3">
    <source>
        <dbReference type="Pfam" id="PF13086"/>
    </source>
</evidence>
<dbReference type="GO" id="GO:0032574">
    <property type="term" value="F:5'-3' RNA helicase activity"/>
    <property type="evidence" value="ECO:0007669"/>
    <property type="project" value="InterPro"/>
</dbReference>
<dbReference type="CDD" id="cd18808">
    <property type="entry name" value="SF1_C_Upf1"/>
    <property type="match status" value="1"/>
</dbReference>
<keyword evidence="1" id="KW-0943">RNA-mediated gene silencing</keyword>
<evidence type="ECO:0000313" key="6">
    <source>
        <dbReference type="Proteomes" id="UP000521872"/>
    </source>
</evidence>
<dbReference type="PANTHER" id="PTHR10887:SF322">
    <property type="entry name" value="HELICASE MOV-10"/>
    <property type="match status" value="1"/>
</dbReference>
<evidence type="ECO:0000256" key="1">
    <source>
        <dbReference type="ARBA" id="ARBA00023158"/>
    </source>
</evidence>
<dbReference type="Pfam" id="PF13086">
    <property type="entry name" value="AAA_11"/>
    <property type="match status" value="1"/>
</dbReference>
<feature type="domain" description="DNA2/NAM7 helicase-like C-terminal" evidence="4">
    <location>
        <begin position="1043"/>
        <end position="1187"/>
    </location>
</feature>
<dbReference type="GO" id="GO:0035194">
    <property type="term" value="P:regulatory ncRNA-mediated post-transcriptional gene silencing"/>
    <property type="evidence" value="ECO:0007669"/>
    <property type="project" value="TreeGrafter"/>
</dbReference>